<organism evidence="1 2">
    <name type="scientific">Rotaria magnacalcarata</name>
    <dbReference type="NCBI Taxonomy" id="392030"/>
    <lineage>
        <taxon>Eukaryota</taxon>
        <taxon>Metazoa</taxon>
        <taxon>Spiralia</taxon>
        <taxon>Gnathifera</taxon>
        <taxon>Rotifera</taxon>
        <taxon>Eurotatoria</taxon>
        <taxon>Bdelloidea</taxon>
        <taxon>Philodinida</taxon>
        <taxon>Philodinidae</taxon>
        <taxon>Rotaria</taxon>
    </lineage>
</organism>
<feature type="non-terminal residue" evidence="1">
    <location>
        <position position="1"/>
    </location>
</feature>
<accession>A0A8S3IDP9</accession>
<sequence>MYRRSQELLESLLADKSDNAPDLNTLFKSTRGIDLNNVTIDNLPTTFTNLRRFAITRVKELLKELETKESTNKETVQILKQEFVEHKTTYEKERNALAEQVDHAHQLQIKAQKTAEEALNHLELFMNEQEKL</sequence>
<evidence type="ECO:0000313" key="2">
    <source>
        <dbReference type="Proteomes" id="UP000676336"/>
    </source>
</evidence>
<dbReference type="AlphaFoldDB" id="A0A8S3IDP9"/>
<reference evidence="1" key="1">
    <citation type="submission" date="2021-02" db="EMBL/GenBank/DDBJ databases">
        <authorList>
            <person name="Nowell W R."/>
        </authorList>
    </citation>
    <scope>NUCLEOTIDE SEQUENCE</scope>
</reference>
<protein>
    <submittedName>
        <fullName evidence="1">Uncharacterized protein</fullName>
    </submittedName>
</protein>
<dbReference type="Proteomes" id="UP000676336">
    <property type="component" value="Unassembled WGS sequence"/>
</dbReference>
<comment type="caution">
    <text evidence="1">The sequence shown here is derived from an EMBL/GenBank/DDBJ whole genome shotgun (WGS) entry which is preliminary data.</text>
</comment>
<dbReference type="EMBL" id="CAJOBI010329897">
    <property type="protein sequence ID" value="CAF5196900.1"/>
    <property type="molecule type" value="Genomic_DNA"/>
</dbReference>
<name>A0A8S3IDP9_9BILA</name>
<gene>
    <name evidence="1" type="ORF">SMN809_LOCUS74319</name>
</gene>
<proteinExistence type="predicted"/>
<evidence type="ECO:0000313" key="1">
    <source>
        <dbReference type="EMBL" id="CAF5196900.1"/>
    </source>
</evidence>